<dbReference type="EMBL" id="CAJNNV010027384">
    <property type="protein sequence ID" value="CAE8620196.1"/>
    <property type="molecule type" value="Genomic_DNA"/>
</dbReference>
<evidence type="ECO:0000313" key="1">
    <source>
        <dbReference type="EMBL" id="CAE8620196.1"/>
    </source>
</evidence>
<reference evidence="1" key="1">
    <citation type="submission" date="2021-02" db="EMBL/GenBank/DDBJ databases">
        <authorList>
            <person name="Dougan E. K."/>
            <person name="Rhodes N."/>
            <person name="Thang M."/>
            <person name="Chan C."/>
        </authorList>
    </citation>
    <scope>NUCLEOTIDE SEQUENCE</scope>
</reference>
<accession>A0A813G7G1</accession>
<dbReference type="AlphaFoldDB" id="A0A813G7G1"/>
<keyword evidence="2" id="KW-1185">Reference proteome</keyword>
<gene>
    <name evidence="1" type="ORF">PGLA1383_LOCUS37763</name>
</gene>
<evidence type="ECO:0000313" key="2">
    <source>
        <dbReference type="Proteomes" id="UP000654075"/>
    </source>
</evidence>
<protein>
    <submittedName>
        <fullName evidence="1">Uncharacterized protein</fullName>
    </submittedName>
</protein>
<name>A0A813G7G1_POLGL</name>
<sequence length="101" mass="11486">MLRSSKVWTWQAAQETNLQGSHHHQAFKIRMLQGSLARRQAQSVHMRASYDGSHVLSLLKTEDNQKQTTAPSSQLQFARTDIESTVSLIDGPLLRPSWMKL</sequence>
<comment type="caution">
    <text evidence="1">The sequence shown here is derived from an EMBL/GenBank/DDBJ whole genome shotgun (WGS) entry which is preliminary data.</text>
</comment>
<proteinExistence type="predicted"/>
<organism evidence="1 2">
    <name type="scientific">Polarella glacialis</name>
    <name type="common">Dinoflagellate</name>
    <dbReference type="NCBI Taxonomy" id="89957"/>
    <lineage>
        <taxon>Eukaryota</taxon>
        <taxon>Sar</taxon>
        <taxon>Alveolata</taxon>
        <taxon>Dinophyceae</taxon>
        <taxon>Suessiales</taxon>
        <taxon>Suessiaceae</taxon>
        <taxon>Polarella</taxon>
    </lineage>
</organism>
<dbReference type="Proteomes" id="UP000654075">
    <property type="component" value="Unassembled WGS sequence"/>
</dbReference>